<protein>
    <recommendedName>
        <fullName evidence="5">PrpF protein</fullName>
    </recommendedName>
</protein>
<dbReference type="Proteomes" id="UP000255165">
    <property type="component" value="Unassembled WGS sequence"/>
</dbReference>
<evidence type="ECO:0000256" key="1">
    <source>
        <dbReference type="ARBA" id="ARBA00007673"/>
    </source>
</evidence>
<proteinExistence type="inferred from homology"/>
<comment type="similarity">
    <text evidence="1">Belongs to the PrpF family.</text>
</comment>
<dbReference type="Gene3D" id="3.10.310.10">
    <property type="entry name" value="Diaminopimelate Epimerase, Chain A, domain 1"/>
    <property type="match status" value="2"/>
</dbReference>
<reference evidence="4" key="1">
    <citation type="submission" date="2018-06" db="EMBL/GenBank/DDBJ databases">
        <authorList>
            <person name="Feng T."/>
            <person name="Jeon C.O."/>
        </authorList>
    </citation>
    <scope>NUCLEOTIDE SEQUENCE [LARGE SCALE GENOMIC DNA]</scope>
    <source>
        <strain evidence="4">S23</strain>
    </source>
</reference>
<keyword evidence="4" id="KW-1185">Reference proteome</keyword>
<keyword evidence="2" id="KW-0413">Isomerase</keyword>
<organism evidence="3 4">
    <name type="scientific">Cupriavidus lacunae</name>
    <dbReference type="NCBI Taxonomy" id="2666307"/>
    <lineage>
        <taxon>Bacteria</taxon>
        <taxon>Pseudomonadati</taxon>
        <taxon>Pseudomonadota</taxon>
        <taxon>Betaproteobacteria</taxon>
        <taxon>Burkholderiales</taxon>
        <taxon>Burkholderiaceae</taxon>
        <taxon>Cupriavidus</taxon>
    </lineage>
</organism>
<comment type="caution">
    <text evidence="3">The sequence shown here is derived from an EMBL/GenBank/DDBJ whole genome shotgun (WGS) entry which is preliminary data.</text>
</comment>
<evidence type="ECO:0000313" key="4">
    <source>
        <dbReference type="Proteomes" id="UP000255165"/>
    </source>
</evidence>
<sequence>MDQTNEQVAYRCVLMRGGTSKALFFHESDVPPPGPARDRMLKRAMGTPDHLQIDGLGGSRLVTSKVALVRRSTRDDADVDYTFAQVDVERDLIGYSANCGNISSAVGPFAVDEGLVAAMAPVTTVRVYNTNTDSMLVMQVPVVHGKARVYGDCVIPGVPGSGAEILMDYADTVGAKTGQLLPTGQVSENITLESGRALEVSICDAANPCVFVHASTLGLTGHESPDALTADIALMEAVSEIQAKAGERIGMWPDWRDQHKPGIPLMVMVWPAGTFQDPSGAMHEAGSMDVRARLVFLGKCHDSMAGTGALCTAAISRVPGSVVQRLLRDDGAQTQSLRIGHPLGVMAVRVEVEPGRTGEPQDIRLRTLGLARTARRLMAGEIYLPHQSLQAG</sequence>
<evidence type="ECO:0000256" key="2">
    <source>
        <dbReference type="ARBA" id="ARBA00023235"/>
    </source>
</evidence>
<dbReference type="AlphaFoldDB" id="A0A370NJF3"/>
<dbReference type="EMBL" id="QKWJ01000085">
    <property type="protein sequence ID" value="RDK05715.1"/>
    <property type="molecule type" value="Genomic_DNA"/>
</dbReference>
<dbReference type="InterPro" id="IPR007400">
    <property type="entry name" value="PrpF-like"/>
</dbReference>
<name>A0A370NJF3_9BURK</name>
<dbReference type="Pfam" id="PF04303">
    <property type="entry name" value="PrpF"/>
    <property type="match status" value="1"/>
</dbReference>
<evidence type="ECO:0008006" key="5">
    <source>
        <dbReference type="Google" id="ProtNLM"/>
    </source>
</evidence>
<dbReference type="PANTHER" id="PTHR43709">
    <property type="entry name" value="ACONITATE ISOMERASE-RELATED"/>
    <property type="match status" value="1"/>
</dbReference>
<evidence type="ECO:0000313" key="3">
    <source>
        <dbReference type="EMBL" id="RDK05715.1"/>
    </source>
</evidence>
<dbReference type="PANTHER" id="PTHR43709:SF2">
    <property type="entry name" value="DUF453 DOMAIN PROTEIN (AFU_ORTHOLOGUE AFUA_6G00360)"/>
    <property type="match status" value="1"/>
</dbReference>
<accession>A0A370NJF3</accession>
<gene>
    <name evidence="3" type="ORF">DN412_35340</name>
</gene>
<dbReference type="GO" id="GO:0016853">
    <property type="term" value="F:isomerase activity"/>
    <property type="evidence" value="ECO:0007669"/>
    <property type="project" value="UniProtKB-KW"/>
</dbReference>
<dbReference type="SUPFAM" id="SSF54506">
    <property type="entry name" value="Diaminopimelate epimerase-like"/>
    <property type="match status" value="2"/>
</dbReference>
<dbReference type="RefSeq" id="WP_115215813.1">
    <property type="nucleotide sequence ID" value="NZ_QKWJ01000085.1"/>
</dbReference>